<dbReference type="SUPFAM" id="SSF69304">
    <property type="entry name" value="Tricorn protease N-terminal domain"/>
    <property type="match status" value="1"/>
</dbReference>
<dbReference type="InterPro" id="IPR011659">
    <property type="entry name" value="WD40"/>
</dbReference>
<dbReference type="InterPro" id="IPR011042">
    <property type="entry name" value="6-blade_b-propeller_TolB-like"/>
</dbReference>
<name>A0ABQ6LYT9_9GAMM</name>
<dbReference type="PANTHER" id="PTHR36842:SF1">
    <property type="entry name" value="PROTEIN TOLB"/>
    <property type="match status" value="1"/>
</dbReference>
<dbReference type="SUPFAM" id="SSF52964">
    <property type="entry name" value="TolB, N-terminal domain"/>
    <property type="match status" value="1"/>
</dbReference>
<protein>
    <recommendedName>
        <fullName evidence="5">Tol-Pal system protein TolB</fullName>
    </recommendedName>
</protein>
<dbReference type="EMBL" id="BSYJ01000003">
    <property type="protein sequence ID" value="GMG87254.1"/>
    <property type="molecule type" value="Genomic_DNA"/>
</dbReference>
<dbReference type="RefSeq" id="WP_285763889.1">
    <property type="nucleotide sequence ID" value="NZ_BSYJ01000003.1"/>
</dbReference>
<dbReference type="InterPro" id="IPR007195">
    <property type="entry name" value="TolB_N"/>
</dbReference>
<dbReference type="Gene3D" id="3.40.50.10070">
    <property type="entry name" value="TolB, N-terminal domain"/>
    <property type="match status" value="1"/>
</dbReference>
<feature type="chain" id="PRO_5044943288" description="Tol-Pal system protein TolB" evidence="5">
    <location>
        <begin position="24"/>
        <end position="434"/>
    </location>
</feature>
<feature type="signal peptide" evidence="5">
    <location>
        <begin position="1"/>
        <end position="23"/>
    </location>
</feature>
<evidence type="ECO:0000256" key="1">
    <source>
        <dbReference type="ARBA" id="ARBA00004418"/>
    </source>
</evidence>
<evidence type="ECO:0000256" key="3">
    <source>
        <dbReference type="ARBA" id="ARBA00022729"/>
    </source>
</evidence>
<feature type="domain" description="TolB N-terminal" evidence="6">
    <location>
        <begin position="25"/>
        <end position="129"/>
    </location>
</feature>
<gene>
    <name evidence="5 7" type="primary">tolB</name>
    <name evidence="7" type="ORF">MNKW57_15750</name>
</gene>
<evidence type="ECO:0000313" key="7">
    <source>
        <dbReference type="EMBL" id="GMG87254.1"/>
    </source>
</evidence>
<evidence type="ECO:0000256" key="2">
    <source>
        <dbReference type="ARBA" id="ARBA00009820"/>
    </source>
</evidence>
<proteinExistence type="inferred from homology"/>
<accession>A0ABQ6LYT9</accession>
<dbReference type="Gene3D" id="2.120.10.30">
    <property type="entry name" value="TolB, C-terminal domain"/>
    <property type="match status" value="1"/>
</dbReference>
<keyword evidence="4 5" id="KW-0574">Periplasm</keyword>
<evidence type="ECO:0000256" key="4">
    <source>
        <dbReference type="ARBA" id="ARBA00022764"/>
    </source>
</evidence>
<sequence length="434" mass="48297" precursor="true">MNKKIVLWMGLVVSLVFGNVANAQLTIDIKQGVDNPTSIAVVPFDWQGSGILPEDVSRIVNADLRLSGQFAPVPAQDMLSFPKSPQDITYRDWRVLGTEYVVTGRIQPQAGGNYLLSFELVSVLDQRQVFTTKQVTGGQNQLRDLAHYVSDQVYEAITGIRGAFSTQMIYIQAERDQRGVDTFYLMLSDADGARPRQLRRSSKPMMSPMWSPDGQKVAYVSFETGRSAIFIERIDGSDRQQITNFKGINGSPAWSPDGSKLALVLSKDGNPEIYIMDLVTRKLTRMTRHFAIDTEPNWMPDGKSIVFTSDRGGRPQIYQLTLATGQVDRLTFDGDYNARPRVSPDGKTLVMVHRSQGVFHIATMDINTGYLRVLTETRLDESPSVAPNGAMLMYATKRGDKGILAAVSLDAGVKYRLPSQRGDVREPAWSPFFN</sequence>
<evidence type="ECO:0000256" key="5">
    <source>
        <dbReference type="HAMAP-Rule" id="MF_00671"/>
    </source>
</evidence>
<dbReference type="Proteomes" id="UP001224392">
    <property type="component" value="Unassembled WGS sequence"/>
</dbReference>
<dbReference type="PANTHER" id="PTHR36842">
    <property type="entry name" value="PROTEIN TOLB HOMOLOG"/>
    <property type="match status" value="1"/>
</dbReference>
<comment type="caution">
    <text evidence="7">The sequence shown here is derived from an EMBL/GenBank/DDBJ whole genome shotgun (WGS) entry which is preliminary data.</text>
</comment>
<dbReference type="HAMAP" id="MF_00671">
    <property type="entry name" value="TolB"/>
    <property type="match status" value="1"/>
</dbReference>
<keyword evidence="5" id="KW-0132">Cell division</keyword>
<dbReference type="Pfam" id="PF04052">
    <property type="entry name" value="TolB_N"/>
    <property type="match status" value="1"/>
</dbReference>
<keyword evidence="5" id="KW-0131">Cell cycle</keyword>
<comment type="function">
    <text evidence="5">Part of the Tol-Pal system, which plays a role in outer membrane invagination during cell division and is important for maintaining outer membrane integrity.</text>
</comment>
<comment type="similarity">
    <text evidence="2 5">Belongs to the TolB family.</text>
</comment>
<evidence type="ECO:0000259" key="6">
    <source>
        <dbReference type="Pfam" id="PF04052"/>
    </source>
</evidence>
<dbReference type="NCBIfam" id="TIGR02800">
    <property type="entry name" value="propeller_TolB"/>
    <property type="match status" value="1"/>
</dbReference>
<dbReference type="Pfam" id="PF07676">
    <property type="entry name" value="PD40"/>
    <property type="match status" value="4"/>
</dbReference>
<keyword evidence="8" id="KW-1185">Reference proteome</keyword>
<comment type="subunit">
    <text evidence="5">The Tol-Pal system is composed of five core proteins: the inner membrane proteins TolA, TolQ and TolR, the periplasmic protein TolB and the outer membrane protein Pal. They form a network linking the inner and outer membranes and the peptidoglycan layer.</text>
</comment>
<keyword evidence="3 5" id="KW-0732">Signal</keyword>
<reference evidence="7 8" key="1">
    <citation type="submission" date="2023-04" db="EMBL/GenBank/DDBJ databases">
        <title>Marinobulbifer ophiurae gen. nov., sp. Nov., isolate from tissue of brittle star Ophioplocus japonicus.</title>
        <authorList>
            <person name="Kawano K."/>
            <person name="Sawayama S."/>
            <person name="Nakagawa S."/>
        </authorList>
    </citation>
    <scope>NUCLEOTIDE SEQUENCE [LARGE SCALE GENOMIC DNA]</scope>
    <source>
        <strain evidence="7 8">NKW57</strain>
    </source>
</reference>
<dbReference type="InterPro" id="IPR014167">
    <property type="entry name" value="Tol-Pal_TolB"/>
</dbReference>
<comment type="subcellular location">
    <subcellularLocation>
        <location evidence="1 5">Periplasm</location>
    </subcellularLocation>
</comment>
<organism evidence="7 8">
    <name type="scientific">Biformimicrobium ophioploci</name>
    <dbReference type="NCBI Taxonomy" id="3036711"/>
    <lineage>
        <taxon>Bacteria</taxon>
        <taxon>Pseudomonadati</taxon>
        <taxon>Pseudomonadota</taxon>
        <taxon>Gammaproteobacteria</taxon>
        <taxon>Cellvibrionales</taxon>
        <taxon>Microbulbiferaceae</taxon>
        <taxon>Biformimicrobium</taxon>
    </lineage>
</organism>
<evidence type="ECO:0000313" key="8">
    <source>
        <dbReference type="Proteomes" id="UP001224392"/>
    </source>
</evidence>